<proteinExistence type="predicted"/>
<dbReference type="Gene3D" id="3.30.565.10">
    <property type="entry name" value="Histidine kinase-like ATPase, C-terminal domain"/>
    <property type="match status" value="1"/>
</dbReference>
<dbReference type="InterPro" id="IPR036890">
    <property type="entry name" value="HATPase_C_sf"/>
</dbReference>
<keyword evidence="2" id="KW-1185">Reference proteome</keyword>
<dbReference type="EMBL" id="JBHLWO010000002">
    <property type="protein sequence ID" value="MFC0318447.1"/>
    <property type="molecule type" value="Genomic_DNA"/>
</dbReference>
<gene>
    <name evidence="1" type="ORF">ACFFI0_09005</name>
</gene>
<dbReference type="RefSeq" id="WP_130857678.1">
    <property type="nucleotide sequence ID" value="NZ_JBHLWO010000002.1"/>
</dbReference>
<dbReference type="GO" id="GO:0005524">
    <property type="term" value="F:ATP binding"/>
    <property type="evidence" value="ECO:0007669"/>
    <property type="project" value="UniProtKB-KW"/>
</dbReference>
<protein>
    <submittedName>
        <fullName evidence="1">ATP-binding protein</fullName>
    </submittedName>
</protein>
<keyword evidence="1" id="KW-0067">ATP-binding</keyword>
<dbReference type="Proteomes" id="UP001589774">
    <property type="component" value="Unassembled WGS sequence"/>
</dbReference>
<dbReference type="SUPFAM" id="SSF55874">
    <property type="entry name" value="ATPase domain of HSP90 chaperone/DNA topoisomerase II/histidine kinase"/>
    <property type="match status" value="1"/>
</dbReference>
<evidence type="ECO:0000313" key="1">
    <source>
        <dbReference type="EMBL" id="MFC0318447.1"/>
    </source>
</evidence>
<organism evidence="1 2">
    <name type="scientific">Olivibacter oleidegradans</name>
    <dbReference type="NCBI Taxonomy" id="760123"/>
    <lineage>
        <taxon>Bacteria</taxon>
        <taxon>Pseudomonadati</taxon>
        <taxon>Bacteroidota</taxon>
        <taxon>Sphingobacteriia</taxon>
        <taxon>Sphingobacteriales</taxon>
        <taxon>Sphingobacteriaceae</taxon>
        <taxon>Olivibacter</taxon>
    </lineage>
</organism>
<accession>A0ABV6HHV4</accession>
<keyword evidence="1" id="KW-0547">Nucleotide-binding</keyword>
<reference evidence="1 2" key="1">
    <citation type="submission" date="2024-09" db="EMBL/GenBank/DDBJ databases">
        <authorList>
            <person name="Sun Q."/>
            <person name="Mori K."/>
        </authorList>
    </citation>
    <scope>NUCLEOTIDE SEQUENCE [LARGE SCALE GENOMIC DNA]</scope>
    <source>
        <strain evidence="1 2">CCM 7765</strain>
    </source>
</reference>
<evidence type="ECO:0000313" key="2">
    <source>
        <dbReference type="Proteomes" id="UP001589774"/>
    </source>
</evidence>
<comment type="caution">
    <text evidence="1">The sequence shown here is derived from an EMBL/GenBank/DDBJ whole genome shotgun (WGS) entry which is preliminary data.</text>
</comment>
<name>A0ABV6HHV4_9SPHI</name>
<sequence length="677" mass="79477">MNNKVSINNYSVESAGITKSYREAICELIWNGFDANASLINIVFKPNNIDYINEIQIIDNGTGIPFSTLHQTFGSFLDSVKRESFSRSSYIRGKKGKGRFSFMALAMQAVWSTTFFDEQSKKMLDYDIIINAANKDIYKDSNRRISKRNKTGTIVTLSNLFGVSGYSFSCSAFLSYLKNEFGWFLLLNRSKDFKLCLNDSPVEYDDIIADNEVFHRIITDTQNIEYTFRITYVRWYEKIGDKFYYYFLNTAQKELFKQLTSFNNNAIGFYHSVYVESSFFDDFTPSDGVNAERLFGANLNSRVFKVLIKELQQIVADKQKSFVRSKGADKLIEHFDRKGVLPKYRNNKYEQEKRKDLMAVIKEIYCIQPKIFKGLNETQERTSVAFINLLLESDEREHILSILDDIVNLTREERENLAILLGKTSLNRITRTINLIENRFVTIELLKRMVFDLKQFTTERDHIQHAIAENYWLFGEQFHLVTANESFEKLLSKYLYILDGEGSGKMNAMTMKDREKNRRPDVFICRQRSIPDPFYQEEELEENIMVELKRPAVVIGKQQLRQIEDYMDFVSRQDAFNSQMRQWKFFVVSNRVDTYILKQYEEFKNRGKRFLVKSWGNLEIFAMTWDDIFRVFYTRHKYLLDKLDFDKEALKDELQSKGVVLTAATELNPFVACKNNA</sequence>
<dbReference type="Pfam" id="PF13589">
    <property type="entry name" value="HATPase_c_3"/>
    <property type="match status" value="1"/>
</dbReference>